<dbReference type="SUPFAM" id="SSF52540">
    <property type="entry name" value="P-loop containing nucleoside triphosphate hydrolases"/>
    <property type="match status" value="1"/>
</dbReference>
<evidence type="ECO:0000313" key="5">
    <source>
        <dbReference type="EMBL" id="KAE9628218.1"/>
    </source>
</evidence>
<proteinExistence type="predicted"/>
<evidence type="ECO:0000313" key="6">
    <source>
        <dbReference type="Proteomes" id="UP000441586"/>
    </source>
</evidence>
<dbReference type="GO" id="GO:0016887">
    <property type="term" value="F:ATP hydrolysis activity"/>
    <property type="evidence" value="ECO:0007669"/>
    <property type="project" value="InterPro"/>
</dbReference>
<dbReference type="PANTHER" id="PTHR42939">
    <property type="entry name" value="ABC TRANSPORTER ATP-BINDING PROTEIN ALBC-RELATED"/>
    <property type="match status" value="1"/>
</dbReference>
<dbReference type="InterPro" id="IPR003439">
    <property type="entry name" value="ABC_transporter-like_ATP-bd"/>
</dbReference>
<sequence>MDNSLIIKSVDKFRGKTQVLQGIDLTVAPGERLALLGHNGAGKSTLIKSILGLTPIHGGSISINGAKPGSAAARRNTAFLPEAVSFHPALTGREQLSLFANLSGVSADVPALLERVGLADALDRRIGTYSKGMRQRLGLAQVLLGRPKVALLDEPTSGLDPISRQDLYAIIDELAEQGTAVLIASHALTEVEARTDRIAILRKGVKVADNTLAELSSEAALPTRLRITARAGEIDKLAQQVGGTRVNGASVELCCSADQKMNELRRIAALGDVVVDISMTPPRLEDLYRHFAKENRQ</sequence>
<evidence type="ECO:0000259" key="4">
    <source>
        <dbReference type="PROSITE" id="PS50893"/>
    </source>
</evidence>
<keyword evidence="2" id="KW-0547">Nucleotide-binding</keyword>
<dbReference type="CDD" id="cd03230">
    <property type="entry name" value="ABC_DR_subfamily_A"/>
    <property type="match status" value="1"/>
</dbReference>
<protein>
    <submittedName>
        <fullName evidence="5">ATP-binding cassette domain-containing protein</fullName>
    </submittedName>
</protein>
<dbReference type="Pfam" id="PF00005">
    <property type="entry name" value="ABC_tran"/>
    <property type="match status" value="1"/>
</dbReference>
<keyword evidence="1" id="KW-0813">Transport</keyword>
<keyword evidence="3 5" id="KW-0067">ATP-binding</keyword>
<dbReference type="InterPro" id="IPR017871">
    <property type="entry name" value="ABC_transporter-like_CS"/>
</dbReference>
<dbReference type="GO" id="GO:0005524">
    <property type="term" value="F:ATP binding"/>
    <property type="evidence" value="ECO:0007669"/>
    <property type="project" value="UniProtKB-KW"/>
</dbReference>
<feature type="domain" description="ABC transporter" evidence="4">
    <location>
        <begin position="5"/>
        <end position="228"/>
    </location>
</feature>
<dbReference type="Gene3D" id="3.40.50.300">
    <property type="entry name" value="P-loop containing nucleotide triphosphate hydrolases"/>
    <property type="match status" value="1"/>
</dbReference>
<dbReference type="InterPro" id="IPR027417">
    <property type="entry name" value="P-loop_NTPase"/>
</dbReference>
<name>A0A6A4R8G4_9RHOB</name>
<reference evidence="5 6" key="1">
    <citation type="submission" date="2019-12" db="EMBL/GenBank/DDBJ databases">
        <authorList>
            <person name="Zhang Y.-J."/>
        </authorList>
    </citation>
    <scope>NUCLEOTIDE SEQUENCE [LARGE SCALE GENOMIC DNA]</scope>
    <source>
        <strain evidence="5 6">H18S-6</strain>
    </source>
</reference>
<comment type="caution">
    <text evidence="5">The sequence shown here is derived from an EMBL/GenBank/DDBJ whole genome shotgun (WGS) entry which is preliminary data.</text>
</comment>
<evidence type="ECO:0000256" key="1">
    <source>
        <dbReference type="ARBA" id="ARBA00022448"/>
    </source>
</evidence>
<dbReference type="AlphaFoldDB" id="A0A6A4R8G4"/>
<dbReference type="PROSITE" id="PS50893">
    <property type="entry name" value="ABC_TRANSPORTER_2"/>
    <property type="match status" value="1"/>
</dbReference>
<dbReference type="Proteomes" id="UP000441586">
    <property type="component" value="Unassembled WGS sequence"/>
</dbReference>
<evidence type="ECO:0000256" key="3">
    <source>
        <dbReference type="ARBA" id="ARBA00022840"/>
    </source>
</evidence>
<dbReference type="PANTHER" id="PTHR42939:SF1">
    <property type="entry name" value="ABC TRANSPORTER ATP-BINDING PROTEIN ALBC-RELATED"/>
    <property type="match status" value="1"/>
</dbReference>
<gene>
    <name evidence="5" type="ORF">GP644_16425</name>
</gene>
<dbReference type="InterPro" id="IPR003593">
    <property type="entry name" value="AAA+_ATPase"/>
</dbReference>
<dbReference type="PROSITE" id="PS00211">
    <property type="entry name" value="ABC_TRANSPORTER_1"/>
    <property type="match status" value="1"/>
</dbReference>
<evidence type="ECO:0000256" key="2">
    <source>
        <dbReference type="ARBA" id="ARBA00022741"/>
    </source>
</evidence>
<accession>A0A6A4R8G4</accession>
<dbReference type="SMART" id="SM00382">
    <property type="entry name" value="AAA"/>
    <property type="match status" value="1"/>
</dbReference>
<dbReference type="RefSeq" id="WP_158980461.1">
    <property type="nucleotide sequence ID" value="NZ_WSFO01000010.1"/>
</dbReference>
<dbReference type="InterPro" id="IPR051782">
    <property type="entry name" value="ABC_Transporter_VariousFunc"/>
</dbReference>
<organism evidence="5 6">
    <name type="scientific">Parasedimentitalea maritima</name>
    <dbReference type="NCBI Taxonomy" id="2578117"/>
    <lineage>
        <taxon>Bacteria</taxon>
        <taxon>Pseudomonadati</taxon>
        <taxon>Pseudomonadota</taxon>
        <taxon>Alphaproteobacteria</taxon>
        <taxon>Rhodobacterales</taxon>
        <taxon>Paracoccaceae</taxon>
        <taxon>Parasedimentitalea</taxon>
    </lineage>
</organism>
<dbReference type="EMBL" id="WSFO01000010">
    <property type="protein sequence ID" value="KAE9628218.1"/>
    <property type="molecule type" value="Genomic_DNA"/>
</dbReference>